<dbReference type="Pfam" id="PF02019">
    <property type="entry name" value="WIF"/>
    <property type="match status" value="1"/>
</dbReference>
<comment type="caution">
    <text evidence="4">The sequence shown here is derived from an EMBL/GenBank/DDBJ whole genome shotgun (WGS) entry which is preliminary data.</text>
</comment>
<dbReference type="Gene3D" id="2.60.40.2170">
    <property type="entry name" value="Wnt, WIF domain"/>
    <property type="match status" value="1"/>
</dbReference>
<evidence type="ECO:0000313" key="4">
    <source>
        <dbReference type="EMBL" id="KAH9369540.1"/>
    </source>
</evidence>
<name>A0A9J6G508_HAELO</name>
<evidence type="ECO:0000259" key="3">
    <source>
        <dbReference type="PROSITE" id="PS50814"/>
    </source>
</evidence>
<organism evidence="4 5">
    <name type="scientific">Haemaphysalis longicornis</name>
    <name type="common">Bush tick</name>
    <dbReference type="NCBI Taxonomy" id="44386"/>
    <lineage>
        <taxon>Eukaryota</taxon>
        <taxon>Metazoa</taxon>
        <taxon>Ecdysozoa</taxon>
        <taxon>Arthropoda</taxon>
        <taxon>Chelicerata</taxon>
        <taxon>Arachnida</taxon>
        <taxon>Acari</taxon>
        <taxon>Parasitiformes</taxon>
        <taxon>Ixodida</taxon>
        <taxon>Ixodoidea</taxon>
        <taxon>Ixodidae</taxon>
        <taxon>Haemaphysalinae</taxon>
        <taxon>Haemaphysalis</taxon>
    </lineage>
</organism>
<dbReference type="OrthoDB" id="6516575at2759"/>
<proteinExistence type="predicted"/>
<keyword evidence="2" id="KW-0325">Glycoprotein</keyword>
<dbReference type="VEuPathDB" id="VectorBase:HLOH_054567"/>
<dbReference type="PROSITE" id="PS50814">
    <property type="entry name" value="WIF"/>
    <property type="match status" value="1"/>
</dbReference>
<dbReference type="Proteomes" id="UP000821853">
    <property type="component" value="Chromosome 3"/>
</dbReference>
<keyword evidence="5" id="KW-1185">Reference proteome</keyword>
<accession>A0A9J6G508</accession>
<protein>
    <recommendedName>
        <fullName evidence="3">WIF domain-containing protein</fullName>
    </recommendedName>
</protein>
<dbReference type="EMBL" id="JABSTR010000005">
    <property type="protein sequence ID" value="KAH9369540.1"/>
    <property type="molecule type" value="Genomic_DNA"/>
</dbReference>
<keyword evidence="1" id="KW-0732">Signal</keyword>
<dbReference type="AlphaFoldDB" id="A0A9J6G508"/>
<evidence type="ECO:0000256" key="2">
    <source>
        <dbReference type="ARBA" id="ARBA00023180"/>
    </source>
</evidence>
<reference evidence="4 5" key="1">
    <citation type="journal article" date="2020" name="Cell">
        <title>Large-Scale Comparative Analyses of Tick Genomes Elucidate Their Genetic Diversity and Vector Capacities.</title>
        <authorList>
            <consortium name="Tick Genome and Microbiome Consortium (TIGMIC)"/>
            <person name="Jia N."/>
            <person name="Wang J."/>
            <person name="Shi W."/>
            <person name="Du L."/>
            <person name="Sun Y."/>
            <person name="Zhan W."/>
            <person name="Jiang J.F."/>
            <person name="Wang Q."/>
            <person name="Zhang B."/>
            <person name="Ji P."/>
            <person name="Bell-Sakyi L."/>
            <person name="Cui X.M."/>
            <person name="Yuan T.T."/>
            <person name="Jiang B.G."/>
            <person name="Yang W.F."/>
            <person name="Lam T.T."/>
            <person name="Chang Q.C."/>
            <person name="Ding S.J."/>
            <person name="Wang X.J."/>
            <person name="Zhu J.G."/>
            <person name="Ruan X.D."/>
            <person name="Zhao L."/>
            <person name="Wei J.T."/>
            <person name="Ye R.Z."/>
            <person name="Que T.C."/>
            <person name="Du C.H."/>
            <person name="Zhou Y.H."/>
            <person name="Cheng J.X."/>
            <person name="Dai P.F."/>
            <person name="Guo W.B."/>
            <person name="Han X.H."/>
            <person name="Huang E.J."/>
            <person name="Li L.F."/>
            <person name="Wei W."/>
            <person name="Gao Y.C."/>
            <person name="Liu J.Z."/>
            <person name="Shao H.Z."/>
            <person name="Wang X."/>
            <person name="Wang C.C."/>
            <person name="Yang T.C."/>
            <person name="Huo Q.B."/>
            <person name="Li W."/>
            <person name="Chen H.Y."/>
            <person name="Chen S.E."/>
            <person name="Zhou L.G."/>
            <person name="Ni X.B."/>
            <person name="Tian J.H."/>
            <person name="Sheng Y."/>
            <person name="Liu T."/>
            <person name="Pan Y.S."/>
            <person name="Xia L.Y."/>
            <person name="Li J."/>
            <person name="Zhao F."/>
            <person name="Cao W.C."/>
        </authorList>
    </citation>
    <scope>NUCLEOTIDE SEQUENCE [LARGE SCALE GENOMIC DNA]</scope>
    <source>
        <strain evidence="4">HaeL-2018</strain>
    </source>
</reference>
<evidence type="ECO:0000313" key="5">
    <source>
        <dbReference type="Proteomes" id="UP000821853"/>
    </source>
</evidence>
<dbReference type="InterPro" id="IPR003306">
    <property type="entry name" value="WIF"/>
</dbReference>
<gene>
    <name evidence="4" type="ORF">HPB48_019669</name>
</gene>
<feature type="domain" description="WIF" evidence="3">
    <location>
        <begin position="38"/>
        <end position="114"/>
    </location>
</feature>
<sequence>MHIKHVLNHLRCIGYCASKTWPPFSVACPDHIATRRTSKPCFCNGSLPAGLDVELYYVKEGRRNEYALGFVVPVPANVSELEFVWQALGPLPLAYTIDVQVRKAADTFEKSGFR</sequence>
<evidence type="ECO:0000256" key="1">
    <source>
        <dbReference type="ARBA" id="ARBA00022729"/>
    </source>
</evidence>
<dbReference type="InterPro" id="IPR038677">
    <property type="entry name" value="WIF_sf"/>
</dbReference>